<organism evidence="2 3">
    <name type="scientific">Cohnella fermenti</name>
    <dbReference type="NCBI Taxonomy" id="2565925"/>
    <lineage>
        <taxon>Bacteria</taxon>
        <taxon>Bacillati</taxon>
        <taxon>Bacillota</taxon>
        <taxon>Bacilli</taxon>
        <taxon>Bacillales</taxon>
        <taxon>Paenibacillaceae</taxon>
        <taxon>Cohnella</taxon>
    </lineage>
</organism>
<keyword evidence="3" id="KW-1185">Reference proteome</keyword>
<sequence length="151" mass="15958">MNLDIEAWKQFATDHWVVIVIALVAILIVVNVVKTVAKWALAAVIVIALLAYGGYTVNDLKEVGSKVSEVGSKATAALLDEAIASMAGEAQDAKYTLSDDGSYTVKTKSITLSGIANSGKVKVTYKGVTFPEVPLDGAVREFVVAAREASR</sequence>
<comment type="caution">
    <text evidence="2">The sequence shown here is derived from an EMBL/GenBank/DDBJ whole genome shotgun (WGS) entry which is preliminary data.</text>
</comment>
<evidence type="ECO:0000256" key="1">
    <source>
        <dbReference type="SAM" id="Phobius"/>
    </source>
</evidence>
<evidence type="ECO:0000313" key="2">
    <source>
        <dbReference type="EMBL" id="THF82617.1"/>
    </source>
</evidence>
<reference evidence="2 3" key="1">
    <citation type="submission" date="2019-04" db="EMBL/GenBank/DDBJ databases">
        <title>Cohnella sp. nov. isolated from preserved vegetables.</title>
        <authorList>
            <person name="Lin S.-Y."/>
            <person name="Hung M.-H."/>
            <person name="Young C.-C."/>
        </authorList>
    </citation>
    <scope>NUCLEOTIDE SEQUENCE [LARGE SCALE GENOMIC DNA]</scope>
    <source>
        <strain evidence="2 3">CC-MHH1044</strain>
    </source>
</reference>
<dbReference type="EMBL" id="SSOB01000006">
    <property type="protein sequence ID" value="THF82617.1"/>
    <property type="molecule type" value="Genomic_DNA"/>
</dbReference>
<feature type="transmembrane region" description="Helical" evidence="1">
    <location>
        <begin position="12"/>
        <end position="33"/>
    </location>
</feature>
<keyword evidence="1" id="KW-1133">Transmembrane helix</keyword>
<dbReference type="Proteomes" id="UP000310636">
    <property type="component" value="Unassembled WGS sequence"/>
</dbReference>
<dbReference type="RefSeq" id="WP_136368877.1">
    <property type="nucleotide sequence ID" value="NZ_SSOB01000006.1"/>
</dbReference>
<dbReference type="OrthoDB" id="2679169at2"/>
<keyword evidence="1" id="KW-0812">Transmembrane</keyword>
<feature type="transmembrane region" description="Helical" evidence="1">
    <location>
        <begin position="39"/>
        <end position="57"/>
    </location>
</feature>
<keyword evidence="1" id="KW-0472">Membrane</keyword>
<proteinExistence type="predicted"/>
<protein>
    <submittedName>
        <fullName evidence="2">Uncharacterized protein</fullName>
    </submittedName>
</protein>
<accession>A0A4S4C4A1</accession>
<gene>
    <name evidence="2" type="ORF">E6C55_05950</name>
</gene>
<dbReference type="AlphaFoldDB" id="A0A4S4C4A1"/>
<evidence type="ECO:0000313" key="3">
    <source>
        <dbReference type="Proteomes" id="UP000310636"/>
    </source>
</evidence>
<name>A0A4S4C4A1_9BACL</name>